<dbReference type="OrthoDB" id="3360643at2759"/>
<keyword evidence="1" id="KW-0732">Signal</keyword>
<organism evidence="2 3">
    <name type="scientific">Hymenoscyphus fraxineus</name>
    <dbReference type="NCBI Taxonomy" id="746836"/>
    <lineage>
        <taxon>Eukaryota</taxon>
        <taxon>Fungi</taxon>
        <taxon>Dikarya</taxon>
        <taxon>Ascomycota</taxon>
        <taxon>Pezizomycotina</taxon>
        <taxon>Leotiomycetes</taxon>
        <taxon>Helotiales</taxon>
        <taxon>Helotiaceae</taxon>
        <taxon>Hymenoscyphus</taxon>
    </lineage>
</organism>
<dbReference type="AlphaFoldDB" id="A0A9N9PYI5"/>
<gene>
    <name evidence="2" type="ORF">HYFRA_00008128</name>
</gene>
<comment type="caution">
    <text evidence="2">The sequence shown here is derived from an EMBL/GenBank/DDBJ whole genome shotgun (WGS) entry which is preliminary data.</text>
</comment>
<name>A0A9N9PYI5_9HELO</name>
<keyword evidence="3" id="KW-1185">Reference proteome</keyword>
<reference evidence="2" key="1">
    <citation type="submission" date="2021-07" db="EMBL/GenBank/DDBJ databases">
        <authorList>
            <person name="Durling M."/>
        </authorList>
    </citation>
    <scope>NUCLEOTIDE SEQUENCE</scope>
</reference>
<evidence type="ECO:0000313" key="3">
    <source>
        <dbReference type="Proteomes" id="UP000696280"/>
    </source>
</evidence>
<evidence type="ECO:0000313" key="2">
    <source>
        <dbReference type="EMBL" id="CAG8960410.1"/>
    </source>
</evidence>
<protein>
    <submittedName>
        <fullName evidence="2">Uncharacterized protein</fullName>
    </submittedName>
</protein>
<feature type="chain" id="PRO_5040454174" evidence="1">
    <location>
        <begin position="19"/>
        <end position="269"/>
    </location>
</feature>
<accession>A0A9N9PYI5</accession>
<sequence length="269" mass="29025">MRSLTLLLLTSLLPLITAQGNLIPLPLTPTPPTKREIANLTFHTLSFDTPGPILRFESTLLIPPGSRPHDSPAGAVNAIWPGLQEGDLLQNVLTNQKIAPGNKGGQWFHLPFFCCKKAGNISEEVQVYPGDALTSLYVWDGSRNLWLDSWVLASAGGGLVGKGEKEGDGRKGFMGSLTYDSGIGGGNGTYTHAILAIELQELGKWDWGAFTWRNVIVQARTKETTWCTKFLSSDLKFHTSPPVATTDGELTTCYIGTVVFEGPGEKGKG</sequence>
<feature type="signal peptide" evidence="1">
    <location>
        <begin position="1"/>
        <end position="18"/>
    </location>
</feature>
<dbReference type="EMBL" id="CAJVRL010000099">
    <property type="protein sequence ID" value="CAG8960410.1"/>
    <property type="molecule type" value="Genomic_DNA"/>
</dbReference>
<evidence type="ECO:0000256" key="1">
    <source>
        <dbReference type="SAM" id="SignalP"/>
    </source>
</evidence>
<dbReference type="Proteomes" id="UP000696280">
    <property type="component" value="Unassembled WGS sequence"/>
</dbReference>
<proteinExistence type="predicted"/>